<reference evidence="1 2" key="1">
    <citation type="journal article" date="2016" name="Environ. Microbiol.">
        <title>Genomic resolution of a cold subsurface aquifer community provides metabolic insights for novel microbes adapted to high CO concentrations.</title>
        <authorList>
            <person name="Probst A.J."/>
            <person name="Castelle C.J."/>
            <person name="Singh A."/>
            <person name="Brown C.T."/>
            <person name="Anantharaman K."/>
            <person name="Sharon I."/>
            <person name="Hug L.A."/>
            <person name="Burstein D."/>
            <person name="Emerson J.B."/>
            <person name="Thomas B.C."/>
            <person name="Banfield J.F."/>
        </authorList>
    </citation>
    <scope>NUCLEOTIDE SEQUENCE [LARGE SCALE GENOMIC DNA]</scope>
    <source>
        <strain evidence="1">CG1_02_47_685</strain>
    </source>
</reference>
<accession>A0A1J4V5J5</accession>
<protein>
    <submittedName>
        <fullName evidence="1">Uncharacterized protein</fullName>
    </submittedName>
</protein>
<comment type="caution">
    <text evidence="1">The sequence shown here is derived from an EMBL/GenBank/DDBJ whole genome shotgun (WGS) entry which is preliminary data.</text>
</comment>
<proteinExistence type="predicted"/>
<dbReference type="Proteomes" id="UP000183206">
    <property type="component" value="Unassembled WGS sequence"/>
</dbReference>
<dbReference type="STRING" id="1805282.AUJ44_02435"/>
<dbReference type="AlphaFoldDB" id="A0A1J4V5J5"/>
<sequence>MESKPGVGKDVPINTNLPPLIDGTNVQGLGIFHDSPVENRVKAYQSERLGISFNYPTGYLLFEGKGEGVGGAEYYVITVAPDSTYLREIIAGLAVGEWPPAMHLAFYHEPNLSISLEQWIRTKSQSNFAPSDPAQEGILTPIEVANIPALKYRVRGLYDSDYLAFTYGEWVVLAADDEMGENTDRDFQVILDSIQVGQAQTYTNQSLGFSIDKPTGVYFMGEENGVVAFSLLSPNDHRQASSIGLVNALTITSTRTAPAEGKEVKINGENASVSSTIGAYGGEKHWSYFFPDHDLLIQYVENKPIYESMISTIRFDE</sequence>
<dbReference type="EMBL" id="MNVO01000039">
    <property type="protein sequence ID" value="OIO32420.1"/>
    <property type="molecule type" value="Genomic_DNA"/>
</dbReference>
<evidence type="ECO:0000313" key="2">
    <source>
        <dbReference type="Proteomes" id="UP000183206"/>
    </source>
</evidence>
<gene>
    <name evidence="1" type="ORF">AUJ44_02435</name>
</gene>
<organism evidence="1 2">
    <name type="scientific">Candidatus Nomurabacteria bacterium CG1_02_47_685</name>
    <dbReference type="NCBI Taxonomy" id="1805282"/>
    <lineage>
        <taxon>Bacteria</taxon>
        <taxon>Candidatus Nomuraibacteriota</taxon>
    </lineage>
</organism>
<name>A0A1J4V5J5_9BACT</name>
<evidence type="ECO:0000313" key="1">
    <source>
        <dbReference type="EMBL" id="OIO32420.1"/>
    </source>
</evidence>